<evidence type="ECO:0000259" key="4">
    <source>
        <dbReference type="PROSITE" id="PS51379"/>
    </source>
</evidence>
<evidence type="ECO:0000313" key="5">
    <source>
        <dbReference type="EMBL" id="AFM41101.1"/>
    </source>
</evidence>
<dbReference type="HOGENOM" id="CLU_068049_0_0_9"/>
<dbReference type="GO" id="GO:0051536">
    <property type="term" value="F:iron-sulfur cluster binding"/>
    <property type="evidence" value="ECO:0007669"/>
    <property type="project" value="UniProtKB-KW"/>
</dbReference>
<evidence type="ECO:0000313" key="6">
    <source>
        <dbReference type="Proteomes" id="UP000002892"/>
    </source>
</evidence>
<keyword evidence="6" id="KW-1185">Reference proteome</keyword>
<dbReference type="Proteomes" id="UP000002892">
    <property type="component" value="Chromosome"/>
</dbReference>
<dbReference type="PROSITE" id="PS00198">
    <property type="entry name" value="4FE4S_FER_1"/>
    <property type="match status" value="1"/>
</dbReference>
<dbReference type="Gene3D" id="3.30.70.20">
    <property type="match status" value="1"/>
</dbReference>
<dbReference type="GO" id="GO:0046872">
    <property type="term" value="F:metal ion binding"/>
    <property type="evidence" value="ECO:0007669"/>
    <property type="project" value="UniProtKB-KW"/>
</dbReference>
<sequence length="282" mass="32082">MTKSDSNCNENSQFTRSTIFYYTGTGNSLWLARTLAGKIGNAELISMVDWDIQKQTIHSSAIGLIFPVHIWGVPRRVLSFLDKLKTISPDYIFAIANNAGQVSNTLVQLKKVMESKDLTLSSGWSIIMPSNYIPWGGPGSLDKQNERFQAAQLKLSLIAEKVQSRVKMPVEKGPLWQRVVFTGLYKVTFPYVHKMDVKFWVDNHCNQCSICLNICPTHNIDIRNGKLTWHNHCEQCLACIQWCPKESLQYGKKTPAYPRYHNPEVKLKDLMNNKSISSLERG</sequence>
<dbReference type="PROSITE" id="PS51379">
    <property type="entry name" value="4FE4S_FER_2"/>
    <property type="match status" value="1"/>
</dbReference>
<dbReference type="SUPFAM" id="SSF52218">
    <property type="entry name" value="Flavoproteins"/>
    <property type="match status" value="1"/>
</dbReference>
<dbReference type="KEGG" id="dai:Desaci_2135"/>
<dbReference type="Gene3D" id="3.40.50.360">
    <property type="match status" value="1"/>
</dbReference>
<reference evidence="5 6" key="1">
    <citation type="journal article" date="2012" name="J. Bacteriol.">
        <title>Complete genome sequences of Desulfosporosinus orientis DSM765T, Desulfosporosinus youngiae DSM17734T, Desulfosporosinus meridiei DSM13257T, and Desulfosporosinus acidiphilus DSM22704T.</title>
        <authorList>
            <person name="Pester M."/>
            <person name="Brambilla E."/>
            <person name="Alazard D."/>
            <person name="Rattei T."/>
            <person name="Weinmaier T."/>
            <person name="Han J."/>
            <person name="Lucas S."/>
            <person name="Lapidus A."/>
            <person name="Cheng J.F."/>
            <person name="Goodwin L."/>
            <person name="Pitluck S."/>
            <person name="Peters L."/>
            <person name="Ovchinnikova G."/>
            <person name="Teshima H."/>
            <person name="Detter J.C."/>
            <person name="Han C.S."/>
            <person name="Tapia R."/>
            <person name="Land M.L."/>
            <person name="Hauser L."/>
            <person name="Kyrpides N.C."/>
            <person name="Ivanova N.N."/>
            <person name="Pagani I."/>
            <person name="Huntmann M."/>
            <person name="Wei C.L."/>
            <person name="Davenport K.W."/>
            <person name="Daligault H."/>
            <person name="Chain P.S."/>
            <person name="Chen A."/>
            <person name="Mavromatis K."/>
            <person name="Markowitz V."/>
            <person name="Szeto E."/>
            <person name="Mikhailova N."/>
            <person name="Pati A."/>
            <person name="Wagner M."/>
            <person name="Woyke T."/>
            <person name="Ollivier B."/>
            <person name="Klenk H.P."/>
            <person name="Spring S."/>
            <person name="Loy A."/>
        </authorList>
    </citation>
    <scope>NUCLEOTIDE SEQUENCE [LARGE SCALE GENOMIC DNA]</scope>
    <source>
        <strain evidence="6">DSM 22704 / JCM 16185 / SJ4</strain>
    </source>
</reference>
<evidence type="ECO:0000256" key="1">
    <source>
        <dbReference type="ARBA" id="ARBA00022723"/>
    </source>
</evidence>
<proteinExistence type="predicted"/>
<name>I4D5M7_DESAJ</name>
<evidence type="ECO:0000256" key="3">
    <source>
        <dbReference type="ARBA" id="ARBA00023014"/>
    </source>
</evidence>
<dbReference type="InterPro" id="IPR017900">
    <property type="entry name" value="4Fe4S_Fe_S_CS"/>
</dbReference>
<dbReference type="eggNOG" id="COG1149">
    <property type="taxonomic scope" value="Bacteria"/>
</dbReference>
<dbReference type="NCBIfam" id="NF038196">
    <property type="entry name" value="ferrodoxin_EFR1"/>
    <property type="match status" value="1"/>
</dbReference>
<organism evidence="5 6">
    <name type="scientific">Desulfosporosinus acidiphilus (strain DSM 22704 / JCM 16185 / SJ4)</name>
    <dbReference type="NCBI Taxonomy" id="646529"/>
    <lineage>
        <taxon>Bacteria</taxon>
        <taxon>Bacillati</taxon>
        <taxon>Bacillota</taxon>
        <taxon>Clostridia</taxon>
        <taxon>Eubacteriales</taxon>
        <taxon>Desulfitobacteriaceae</taxon>
        <taxon>Desulfosporosinus</taxon>
    </lineage>
</organism>
<evidence type="ECO:0000256" key="2">
    <source>
        <dbReference type="ARBA" id="ARBA00023004"/>
    </source>
</evidence>
<keyword evidence="2" id="KW-0408">Iron</keyword>
<feature type="domain" description="4Fe-4S ferredoxin-type" evidence="4">
    <location>
        <begin position="197"/>
        <end position="225"/>
    </location>
</feature>
<accession>I4D5M7</accession>
<dbReference type="STRING" id="646529.Desaci_2135"/>
<dbReference type="EMBL" id="CP003639">
    <property type="protein sequence ID" value="AFM41101.1"/>
    <property type="molecule type" value="Genomic_DNA"/>
</dbReference>
<keyword evidence="3" id="KW-0411">Iron-sulfur</keyword>
<dbReference type="AlphaFoldDB" id="I4D5M7"/>
<protein>
    <submittedName>
        <fullName evidence="5">2-oxoacid:ferredoxin oxidoreductase, delta subunit</fullName>
    </submittedName>
</protein>
<dbReference type="InterPro" id="IPR017896">
    <property type="entry name" value="4Fe4S_Fe-S-bd"/>
</dbReference>
<gene>
    <name evidence="5" type="ordered locus">Desaci_2135</name>
</gene>
<keyword evidence="1" id="KW-0479">Metal-binding</keyword>
<dbReference type="SUPFAM" id="SSF54862">
    <property type="entry name" value="4Fe-4S ferredoxins"/>
    <property type="match status" value="1"/>
</dbReference>
<dbReference type="InterPro" id="IPR029039">
    <property type="entry name" value="Flavoprotein-like_sf"/>
</dbReference>
<dbReference type="Pfam" id="PF13746">
    <property type="entry name" value="Fer4_18"/>
    <property type="match status" value="1"/>
</dbReference>
<dbReference type="InterPro" id="IPR047964">
    <property type="entry name" value="EFR1-like"/>
</dbReference>